<keyword evidence="1" id="KW-0812">Transmembrane</keyword>
<evidence type="ECO:0000256" key="1">
    <source>
        <dbReference type="SAM" id="Phobius"/>
    </source>
</evidence>
<reference evidence="2 3" key="1">
    <citation type="submission" date="2016-10" db="EMBL/GenBank/DDBJ databases">
        <authorList>
            <person name="Varghese N."/>
            <person name="Submissions S."/>
        </authorList>
    </citation>
    <scope>NUCLEOTIDE SEQUENCE [LARGE SCALE GENOMIC DNA]</scope>
    <source>
        <strain evidence="2 3">WCC6</strain>
    </source>
</reference>
<comment type="caution">
    <text evidence="2">The sequence shown here is derived from an EMBL/GenBank/DDBJ whole genome shotgun (WGS) entry which is preliminary data.</text>
</comment>
<evidence type="ECO:0000313" key="2">
    <source>
        <dbReference type="EMBL" id="SDW55599.1"/>
    </source>
</evidence>
<protein>
    <recommendedName>
        <fullName evidence="4">Histidine kinase N-terminal 7TM region domain-containing protein</fullName>
    </recommendedName>
</protein>
<feature type="transmembrane region" description="Helical" evidence="1">
    <location>
        <begin position="120"/>
        <end position="137"/>
    </location>
</feature>
<keyword evidence="1" id="KW-1133">Transmembrane helix</keyword>
<dbReference type="Proteomes" id="UP000182379">
    <property type="component" value="Unassembled WGS sequence"/>
</dbReference>
<accession>A0A1H2UJ45</accession>
<dbReference type="RefSeq" id="WP_143025737.1">
    <property type="nucleotide sequence ID" value="NZ_FNOP01000002.1"/>
</dbReference>
<feature type="transmembrane region" description="Helical" evidence="1">
    <location>
        <begin position="59"/>
        <end position="82"/>
    </location>
</feature>
<evidence type="ECO:0008006" key="4">
    <source>
        <dbReference type="Google" id="ProtNLM"/>
    </source>
</evidence>
<feature type="transmembrane region" description="Helical" evidence="1">
    <location>
        <begin position="157"/>
        <end position="184"/>
    </location>
</feature>
<dbReference type="EMBL" id="FNOP01000002">
    <property type="protein sequence ID" value="SDW55599.1"/>
    <property type="molecule type" value="Genomic_DNA"/>
</dbReference>
<keyword evidence="1" id="KW-0472">Membrane</keyword>
<organism evidence="2 3">
    <name type="scientific">Acidaminococcus fermentans</name>
    <dbReference type="NCBI Taxonomy" id="905"/>
    <lineage>
        <taxon>Bacteria</taxon>
        <taxon>Bacillati</taxon>
        <taxon>Bacillota</taxon>
        <taxon>Negativicutes</taxon>
        <taxon>Acidaminococcales</taxon>
        <taxon>Acidaminococcaceae</taxon>
        <taxon>Acidaminococcus</taxon>
    </lineage>
</organism>
<feature type="transmembrane region" description="Helical" evidence="1">
    <location>
        <begin position="88"/>
        <end position="108"/>
    </location>
</feature>
<gene>
    <name evidence="2" type="ORF">SAMN05216495_102215</name>
</gene>
<feature type="transmembrane region" description="Helical" evidence="1">
    <location>
        <begin position="20"/>
        <end position="38"/>
    </location>
</feature>
<dbReference type="AlphaFoldDB" id="A0A1H2UJ45"/>
<name>A0A1H2UJ45_ACIFE</name>
<proteinExistence type="predicted"/>
<sequence>MEQFLQEMTELLPFLQEPRFGIPLPVLYLIIMIGVILWGGSLRERIFQLGAREAVGWSIWVWLVWLTIRLLRLTLITGWAALARLLWYGYYPCMGLLAFLVVWISYASNRTPEDRALPRWLQGLLLVDLLLAGLALTNDWHQLVFQIQPSTNPHQDIYTYGFVYYLILFSYLAQLLLANGWLCWRAFREKISLERLWQPFTVILLYGGYIASYILRVSWIFRSELVLWTAFFGFLWMEALLRSRLLPGNSQYRDCFLHSRLGLTILDRQGRVVYQCEQLPVPPDGDWQRRTMPISGGQVVWYQDMGELRQKKKKLELTALTLQRVYRLRRNWEKIRRERIHQQTRQRIYEEVEGILQTRGPLFQQYARALAQAEGGPEARQLVARLNVLACYLKKQCVLLLRGREDNCLPVRELQLAVRELCHYLERTGVKTLVDDRLEGQLPVTTALAFFQLLEEASEEAVRQGESSQICCFKESEKGWELSLLWDPRPWVREFVAQHQSRYGRGLFCRELEYGSSLVLQHQKGDGSW</sequence>
<feature type="transmembrane region" description="Helical" evidence="1">
    <location>
        <begin position="196"/>
        <end position="219"/>
    </location>
</feature>
<evidence type="ECO:0000313" key="3">
    <source>
        <dbReference type="Proteomes" id="UP000182379"/>
    </source>
</evidence>